<evidence type="ECO:0000256" key="4">
    <source>
        <dbReference type="ARBA" id="ARBA00022692"/>
    </source>
</evidence>
<feature type="transmembrane region" description="Helical" evidence="7">
    <location>
        <begin position="76"/>
        <end position="100"/>
    </location>
</feature>
<evidence type="ECO:0000313" key="11">
    <source>
        <dbReference type="EMBL" id="RXI54937.1"/>
    </source>
</evidence>
<comment type="similarity">
    <text evidence="7">Belongs to the binding-protein-dependent transport system permease family.</text>
</comment>
<evidence type="ECO:0000313" key="13">
    <source>
        <dbReference type="Proteomes" id="UP000290921"/>
    </source>
</evidence>
<dbReference type="GO" id="GO:0055085">
    <property type="term" value="P:transmembrane transport"/>
    <property type="evidence" value="ECO:0007669"/>
    <property type="project" value="InterPro"/>
</dbReference>
<keyword evidence="5 7" id="KW-1133">Transmembrane helix</keyword>
<proteinExistence type="inferred from homology"/>
<comment type="subcellular location">
    <subcellularLocation>
        <location evidence="1 7">Cell membrane</location>
        <topology evidence="1 7">Multi-pass membrane protein</topology>
    </subcellularLocation>
</comment>
<dbReference type="PANTHER" id="PTHR43386:SF23">
    <property type="entry name" value="ABC TRANSPORTER"/>
    <property type="match status" value="1"/>
</dbReference>
<evidence type="ECO:0000256" key="2">
    <source>
        <dbReference type="ARBA" id="ARBA00022448"/>
    </source>
</evidence>
<dbReference type="PANTHER" id="PTHR43386">
    <property type="entry name" value="OLIGOPEPTIDE TRANSPORT SYSTEM PERMEASE PROTEIN APPC"/>
    <property type="match status" value="1"/>
</dbReference>
<dbReference type="CDD" id="cd06261">
    <property type="entry name" value="TM_PBP2"/>
    <property type="match status" value="1"/>
</dbReference>
<feature type="domain" description="ABC transmembrane type-1" evidence="8">
    <location>
        <begin position="74"/>
        <end position="264"/>
    </location>
</feature>
<evidence type="ECO:0000313" key="12">
    <source>
        <dbReference type="Proteomes" id="UP000290273"/>
    </source>
</evidence>
<organism evidence="10 13">
    <name type="scientific">Clostridium tetani</name>
    <dbReference type="NCBI Taxonomy" id="1513"/>
    <lineage>
        <taxon>Bacteria</taxon>
        <taxon>Bacillati</taxon>
        <taxon>Bacillota</taxon>
        <taxon>Clostridia</taxon>
        <taxon>Eubacteriales</taxon>
        <taxon>Clostridiaceae</taxon>
        <taxon>Clostridium</taxon>
    </lineage>
</organism>
<sequence>MFRRQKEINVRKKMIVLLGFSAMLLLCILIFSFLLSNDNFRLSATDKNLPPSFKHLFGTDWLGRDMFTRTIKGLRLSLAVGALASIISVFMATIMGICAATFGKTLDAVISWFIDLFIGMPHLVFMILISFIVGGGIRGIVLAVSLTHWTSLARIVRSEVLQIRNAEYIQISKSYGKSSWYIAKKHILPSVFPQIMIGFLLMFPHVILHEAGLTFMGFGLSPQTPAVGIILSEAMSHISTGKWWLVIFPGLLLVIVIKSFDNIGEQLRILMEPASSNE</sequence>
<dbReference type="RefSeq" id="WP_023438845.1">
    <property type="nucleotide sequence ID" value="NZ_AP026806.1"/>
</dbReference>
<dbReference type="AlphaFoldDB" id="A0A4Q0VEL1"/>
<evidence type="ECO:0000313" key="9">
    <source>
        <dbReference type="EMBL" id="BDR81615.1"/>
    </source>
</evidence>
<evidence type="ECO:0000259" key="8">
    <source>
        <dbReference type="PROSITE" id="PS50928"/>
    </source>
</evidence>
<keyword evidence="2 7" id="KW-0813">Transport</keyword>
<dbReference type="InterPro" id="IPR035906">
    <property type="entry name" value="MetI-like_sf"/>
</dbReference>
<keyword evidence="6 7" id="KW-0472">Membrane</keyword>
<dbReference type="Proteomes" id="UP000290273">
    <property type="component" value="Unassembled WGS sequence"/>
</dbReference>
<name>A0A4Q0VEL1_CLOTA</name>
<dbReference type="InterPro" id="IPR000515">
    <property type="entry name" value="MetI-like"/>
</dbReference>
<keyword evidence="4 7" id="KW-0812">Transmembrane</keyword>
<evidence type="ECO:0000256" key="5">
    <source>
        <dbReference type="ARBA" id="ARBA00022989"/>
    </source>
</evidence>
<evidence type="ECO:0000256" key="7">
    <source>
        <dbReference type="RuleBase" id="RU363032"/>
    </source>
</evidence>
<evidence type="ECO:0000256" key="6">
    <source>
        <dbReference type="ARBA" id="ARBA00023136"/>
    </source>
</evidence>
<reference evidence="9 14" key="2">
    <citation type="submission" date="2022-09" db="EMBL/GenBank/DDBJ databases">
        <title>complete genome sequences of Clostridium tetani str. KHSU-234311-028 isolated from soil.</title>
        <authorList>
            <person name="Sekizuka T."/>
            <person name="Shitada C."/>
            <person name="Takahashi M."/>
            <person name="Kuroda M."/>
        </authorList>
    </citation>
    <scope>NUCLEOTIDE SEQUENCE [LARGE SCALE GENOMIC DNA]</scope>
    <source>
        <strain evidence="9 14">KHSU-234311-028</strain>
    </source>
</reference>
<dbReference type="EMBL" id="AP026818">
    <property type="protein sequence ID" value="BDR81615.1"/>
    <property type="molecule type" value="Genomic_DNA"/>
</dbReference>
<reference evidence="12 13" key="1">
    <citation type="submission" date="2018-06" db="EMBL/GenBank/DDBJ databases">
        <title>Genome conservation of Clostridium tetani.</title>
        <authorList>
            <person name="Bruggemann H."/>
            <person name="Popoff M.R."/>
        </authorList>
    </citation>
    <scope>NUCLEOTIDE SEQUENCE [LARGE SCALE GENOMIC DNA]</scope>
    <source>
        <strain evidence="10 13">2017.061</strain>
        <strain evidence="11 12">63.05</strain>
    </source>
</reference>
<protein>
    <submittedName>
        <fullName evidence="9 10">ABC transporter permease</fullName>
    </submittedName>
</protein>
<dbReference type="Pfam" id="PF00528">
    <property type="entry name" value="BPD_transp_1"/>
    <property type="match status" value="1"/>
</dbReference>
<dbReference type="Proteomes" id="UP001321763">
    <property type="component" value="Chromosome"/>
</dbReference>
<dbReference type="EMBL" id="QMAU01000038">
    <property type="protein sequence ID" value="RXI54937.1"/>
    <property type="molecule type" value="Genomic_DNA"/>
</dbReference>
<feature type="transmembrane region" description="Helical" evidence="7">
    <location>
        <begin position="14"/>
        <end position="35"/>
    </location>
</feature>
<feature type="transmembrane region" description="Helical" evidence="7">
    <location>
        <begin position="187"/>
        <end position="207"/>
    </location>
</feature>
<dbReference type="Gene3D" id="1.10.3720.10">
    <property type="entry name" value="MetI-like"/>
    <property type="match status" value="1"/>
</dbReference>
<keyword evidence="3" id="KW-1003">Cell membrane</keyword>
<accession>A0A4Q0VEL1</accession>
<dbReference type="EMBL" id="QMAP01000002">
    <property type="protein sequence ID" value="RXI49968.1"/>
    <property type="molecule type" value="Genomic_DNA"/>
</dbReference>
<feature type="transmembrane region" description="Helical" evidence="7">
    <location>
        <begin position="243"/>
        <end position="260"/>
    </location>
</feature>
<dbReference type="Proteomes" id="UP000290921">
    <property type="component" value="Unassembled WGS sequence"/>
</dbReference>
<feature type="transmembrane region" description="Helical" evidence="7">
    <location>
        <begin position="112"/>
        <end position="133"/>
    </location>
</feature>
<dbReference type="PROSITE" id="PS50928">
    <property type="entry name" value="ABC_TM1"/>
    <property type="match status" value="1"/>
</dbReference>
<dbReference type="GO" id="GO:0005886">
    <property type="term" value="C:plasma membrane"/>
    <property type="evidence" value="ECO:0007669"/>
    <property type="project" value="UniProtKB-SubCell"/>
</dbReference>
<gene>
    <name evidence="10" type="ORF">DP130_02995</name>
    <name evidence="11" type="ORF">DP131_09390</name>
    <name evidence="9" type="ORF">K234311028_18610</name>
</gene>
<evidence type="ECO:0000256" key="1">
    <source>
        <dbReference type="ARBA" id="ARBA00004651"/>
    </source>
</evidence>
<dbReference type="InterPro" id="IPR050366">
    <property type="entry name" value="BP-dependent_transpt_permease"/>
</dbReference>
<evidence type="ECO:0000313" key="14">
    <source>
        <dbReference type="Proteomes" id="UP001321763"/>
    </source>
</evidence>
<evidence type="ECO:0000256" key="3">
    <source>
        <dbReference type="ARBA" id="ARBA00022475"/>
    </source>
</evidence>
<evidence type="ECO:0000313" key="10">
    <source>
        <dbReference type="EMBL" id="RXI49968.1"/>
    </source>
</evidence>
<dbReference type="SUPFAM" id="SSF161098">
    <property type="entry name" value="MetI-like"/>
    <property type="match status" value="1"/>
</dbReference>